<dbReference type="InterPro" id="IPR048020">
    <property type="entry name" value="Transpos_IS3"/>
</dbReference>
<dbReference type="Pfam" id="PF00665">
    <property type="entry name" value="rve"/>
    <property type="match status" value="1"/>
</dbReference>
<dbReference type="Pfam" id="PF13333">
    <property type="entry name" value="rve_2"/>
    <property type="match status" value="1"/>
</dbReference>
<dbReference type="EMBL" id="FXBJ01000002">
    <property type="protein sequence ID" value="SMH26931.1"/>
    <property type="molecule type" value="Genomic_DNA"/>
</dbReference>
<dbReference type="AlphaFoldDB" id="A0A1X7MQC1"/>
<evidence type="ECO:0000313" key="4">
    <source>
        <dbReference type="EMBL" id="SMH26988.1"/>
    </source>
</evidence>
<dbReference type="Proteomes" id="UP000193435">
    <property type="component" value="Unassembled WGS sequence"/>
</dbReference>
<organism evidence="5 8">
    <name type="scientific">Carnobacterium iners</name>
    <dbReference type="NCBI Taxonomy" id="1073423"/>
    <lineage>
        <taxon>Bacteria</taxon>
        <taxon>Bacillati</taxon>
        <taxon>Bacillota</taxon>
        <taxon>Bacilli</taxon>
        <taxon>Lactobacillales</taxon>
        <taxon>Carnobacteriaceae</taxon>
        <taxon>Carnobacterium</taxon>
    </lineage>
</organism>
<dbReference type="Pfam" id="PF13276">
    <property type="entry name" value="HTH_21"/>
    <property type="match status" value="1"/>
</dbReference>
<dbReference type="EMBL" id="FXBJ01000002">
    <property type="protein sequence ID" value="SMH27020.1"/>
    <property type="molecule type" value="Genomic_DNA"/>
</dbReference>
<dbReference type="PROSITE" id="PS50994">
    <property type="entry name" value="INTEGRASE"/>
    <property type="match status" value="1"/>
</dbReference>
<accession>A0A1X7MQC1</accession>
<dbReference type="STRING" id="1073423.SAMN04488700_0331"/>
<reference evidence="5 8" key="1">
    <citation type="submission" date="2017-04" db="EMBL/GenBank/DDBJ databases">
        <authorList>
            <person name="Afonso C.L."/>
            <person name="Miller P.J."/>
            <person name="Scott M.A."/>
            <person name="Spackman E."/>
            <person name="Goraichik I."/>
            <person name="Dimitrov K.M."/>
            <person name="Suarez D.L."/>
            <person name="Swayne D.E."/>
        </authorList>
    </citation>
    <scope>NUCLEOTIDE SEQUENCE [LARGE SCALE GENOMIC DNA]</scope>
    <source>
        <strain evidence="5 8">LMG26642</strain>
    </source>
</reference>
<dbReference type="EMBL" id="FXBJ01000002">
    <property type="protein sequence ID" value="SMH33673.1"/>
    <property type="molecule type" value="Genomic_DNA"/>
</dbReference>
<comment type="function">
    <text evidence="1">Involved in the transposition of the insertion sequence.</text>
</comment>
<evidence type="ECO:0000256" key="1">
    <source>
        <dbReference type="ARBA" id="ARBA00002286"/>
    </source>
</evidence>
<dbReference type="InterPro" id="IPR036397">
    <property type="entry name" value="RNaseH_sf"/>
</dbReference>
<evidence type="ECO:0000313" key="6">
    <source>
        <dbReference type="EMBL" id="SMH33673.1"/>
    </source>
</evidence>
<dbReference type="Gene3D" id="3.30.420.10">
    <property type="entry name" value="Ribonuclease H-like superfamily/Ribonuclease H"/>
    <property type="match status" value="1"/>
</dbReference>
<evidence type="ECO:0000313" key="3">
    <source>
        <dbReference type="EMBL" id="SMH26931.1"/>
    </source>
</evidence>
<evidence type="ECO:0000313" key="7">
    <source>
        <dbReference type="EMBL" id="SMH33926.1"/>
    </source>
</evidence>
<evidence type="ECO:0000259" key="2">
    <source>
        <dbReference type="PROSITE" id="PS50994"/>
    </source>
</evidence>
<proteinExistence type="predicted"/>
<dbReference type="GO" id="GO:0003676">
    <property type="term" value="F:nucleic acid binding"/>
    <property type="evidence" value="ECO:0007669"/>
    <property type="project" value="InterPro"/>
</dbReference>
<name>A0A1X7MQC1_9LACT</name>
<evidence type="ECO:0000313" key="8">
    <source>
        <dbReference type="Proteomes" id="UP000193435"/>
    </source>
</evidence>
<dbReference type="InterPro" id="IPR012337">
    <property type="entry name" value="RNaseH-like_sf"/>
</dbReference>
<dbReference type="PANTHER" id="PTHR46889:SF4">
    <property type="entry name" value="TRANSPOSASE INSO FOR INSERTION SEQUENCE ELEMENT IS911B-RELATED"/>
    <property type="match status" value="1"/>
</dbReference>
<dbReference type="InterPro" id="IPR025948">
    <property type="entry name" value="HTH-like_dom"/>
</dbReference>
<dbReference type="SUPFAM" id="SSF53098">
    <property type="entry name" value="Ribonuclease H-like"/>
    <property type="match status" value="1"/>
</dbReference>
<dbReference type="NCBIfam" id="NF033516">
    <property type="entry name" value="transpos_IS3"/>
    <property type="match status" value="1"/>
</dbReference>
<protein>
    <submittedName>
        <fullName evidence="5">Transposase InsO and inactivated derivatives</fullName>
    </submittedName>
</protein>
<dbReference type="PANTHER" id="PTHR46889">
    <property type="entry name" value="TRANSPOSASE INSF FOR INSERTION SEQUENCE IS3B-RELATED"/>
    <property type="match status" value="1"/>
</dbReference>
<feature type="domain" description="Integrase catalytic" evidence="2">
    <location>
        <begin position="102"/>
        <end position="274"/>
    </location>
</feature>
<sequence length="280" mass="33717">MTIDYPKSTYMYWQKRFKQKDPDTELKQLILEIRDQHKDYGYRRIKAELRNRGFVVNKKRIQRIMQELNLQVTSFSRKSRKYSSYKGTVGKVTPNRISRRFDTTIPYQKITTDTTEFKYYENDPSGNLQIKKLYLDPFMDMYNKEIVSYKITKQPNGITIMEALADAIKATEKCPFRRTFHSDQGWAYQMKAYGAELRKDNIFQSMSRKGNCLDNSPIENFFGLLKQEMYYGNVFHSYRELEQEIIKYIHYYNHDRIKEKLNWMSPVHYREHHFSPSLVA</sequence>
<dbReference type="GO" id="GO:0015074">
    <property type="term" value="P:DNA integration"/>
    <property type="evidence" value="ECO:0007669"/>
    <property type="project" value="InterPro"/>
</dbReference>
<keyword evidence="8" id="KW-1185">Reference proteome</keyword>
<evidence type="ECO:0000313" key="5">
    <source>
        <dbReference type="EMBL" id="SMH27020.1"/>
    </source>
</evidence>
<dbReference type="InterPro" id="IPR001584">
    <property type="entry name" value="Integrase_cat-core"/>
</dbReference>
<gene>
    <name evidence="3" type="ORF">SAMN04488700_0331</name>
    <name evidence="4" type="ORF">SAMN04488700_0374</name>
    <name evidence="5" type="ORF">SAMN04488700_0401</name>
    <name evidence="6" type="ORF">SAMN04488700_1548</name>
    <name evidence="7" type="ORF">SAMN04488700_1586</name>
</gene>
<dbReference type="EMBL" id="FXBJ01000002">
    <property type="protein sequence ID" value="SMH33926.1"/>
    <property type="molecule type" value="Genomic_DNA"/>
</dbReference>
<dbReference type="EMBL" id="FXBJ01000002">
    <property type="protein sequence ID" value="SMH26988.1"/>
    <property type="molecule type" value="Genomic_DNA"/>
</dbReference>
<dbReference type="InterPro" id="IPR050900">
    <property type="entry name" value="Transposase_IS3/IS150/IS904"/>
</dbReference>